<dbReference type="SUPFAM" id="SSF52087">
    <property type="entry name" value="CRAL/TRIO domain"/>
    <property type="match status" value="1"/>
</dbReference>
<name>A0AAD2FUD1_9STRA</name>
<feature type="domain" description="CRAL-TRIO" evidence="2">
    <location>
        <begin position="149"/>
        <end position="308"/>
    </location>
</feature>
<evidence type="ECO:0000259" key="2">
    <source>
        <dbReference type="PROSITE" id="PS50191"/>
    </source>
</evidence>
<dbReference type="AlphaFoldDB" id="A0AAD2FUD1"/>
<sequence>MMNWLGYGSDEATPDLSSEDAKKAKDMLGAENGDEFKDALEEDDVDTGKTFEVSTEELTIIRKQLETQFPDDCTYLSDAYILSVASKPYSKDPTKRRPLEYSMEKLTNVMEWRAQEGAPQMVAMVKLANGPEDWPEAVEYPQKLAKAKALATALNYSGLYFHGLTKDGRPILWVRTNRMPWYPDVDAQCNALITLADAGIRAMPEGVTDFICISDSSYPPPPNPTFLIKLLKALVKGYPDRLNALWSAPVSSVIQFVMNLLLPLMPGRLASKVVLLNLDGVRDKLKDILMNGEEDIPTFFGGSCQHDKFYPEESSAENRGKGSLKFDYFGMVDRLVQARKEFEASKK</sequence>
<evidence type="ECO:0000313" key="3">
    <source>
        <dbReference type="EMBL" id="CAJ1953769.1"/>
    </source>
</evidence>
<proteinExistence type="predicted"/>
<dbReference type="InterPro" id="IPR052578">
    <property type="entry name" value="PI_Transfer_CRAL-TRIO"/>
</dbReference>
<dbReference type="InterPro" id="IPR001251">
    <property type="entry name" value="CRAL-TRIO_dom"/>
</dbReference>
<comment type="caution">
    <text evidence="3">The sequence shown here is derived from an EMBL/GenBank/DDBJ whole genome shotgun (WGS) entry which is preliminary data.</text>
</comment>
<dbReference type="PANTHER" id="PTHR45824">
    <property type="entry name" value="GH16843P"/>
    <property type="match status" value="1"/>
</dbReference>
<gene>
    <name evidence="3" type="ORF">CYCCA115_LOCUS14371</name>
</gene>
<dbReference type="Gene3D" id="3.40.525.10">
    <property type="entry name" value="CRAL-TRIO lipid binding domain"/>
    <property type="match status" value="1"/>
</dbReference>
<evidence type="ECO:0000313" key="4">
    <source>
        <dbReference type="Proteomes" id="UP001295423"/>
    </source>
</evidence>
<protein>
    <recommendedName>
        <fullName evidence="2">CRAL-TRIO domain-containing protein</fullName>
    </recommendedName>
</protein>
<organism evidence="3 4">
    <name type="scientific">Cylindrotheca closterium</name>
    <dbReference type="NCBI Taxonomy" id="2856"/>
    <lineage>
        <taxon>Eukaryota</taxon>
        <taxon>Sar</taxon>
        <taxon>Stramenopiles</taxon>
        <taxon>Ochrophyta</taxon>
        <taxon>Bacillariophyta</taxon>
        <taxon>Bacillariophyceae</taxon>
        <taxon>Bacillariophycidae</taxon>
        <taxon>Bacillariales</taxon>
        <taxon>Bacillariaceae</taxon>
        <taxon>Cylindrotheca</taxon>
    </lineage>
</organism>
<evidence type="ECO:0000256" key="1">
    <source>
        <dbReference type="SAM" id="MobiDB-lite"/>
    </source>
</evidence>
<dbReference type="CDD" id="cd00170">
    <property type="entry name" value="SEC14"/>
    <property type="match status" value="1"/>
</dbReference>
<reference evidence="3" key="1">
    <citation type="submission" date="2023-08" db="EMBL/GenBank/DDBJ databases">
        <authorList>
            <person name="Audoor S."/>
            <person name="Bilcke G."/>
        </authorList>
    </citation>
    <scope>NUCLEOTIDE SEQUENCE</scope>
</reference>
<dbReference type="PANTHER" id="PTHR45824:SF29">
    <property type="entry name" value="GH16843P"/>
    <property type="match status" value="1"/>
</dbReference>
<dbReference type="EMBL" id="CAKOGP040001837">
    <property type="protein sequence ID" value="CAJ1953769.1"/>
    <property type="molecule type" value="Genomic_DNA"/>
</dbReference>
<accession>A0AAD2FUD1</accession>
<dbReference type="PROSITE" id="PS50191">
    <property type="entry name" value="CRAL_TRIO"/>
    <property type="match status" value="1"/>
</dbReference>
<dbReference type="InterPro" id="IPR036865">
    <property type="entry name" value="CRAL-TRIO_dom_sf"/>
</dbReference>
<keyword evidence="4" id="KW-1185">Reference proteome</keyword>
<dbReference type="Proteomes" id="UP001295423">
    <property type="component" value="Unassembled WGS sequence"/>
</dbReference>
<feature type="region of interest" description="Disordered" evidence="1">
    <location>
        <begin position="1"/>
        <end position="43"/>
    </location>
</feature>
<dbReference type="Pfam" id="PF00650">
    <property type="entry name" value="CRAL_TRIO"/>
    <property type="match status" value="1"/>
</dbReference>
<feature type="compositionally biased region" description="Basic and acidic residues" evidence="1">
    <location>
        <begin position="19"/>
        <end position="39"/>
    </location>
</feature>
<dbReference type="GO" id="GO:0008526">
    <property type="term" value="F:phosphatidylinositol transfer activity"/>
    <property type="evidence" value="ECO:0007669"/>
    <property type="project" value="TreeGrafter"/>
</dbReference>